<dbReference type="GO" id="GO:0016787">
    <property type="term" value="F:hydrolase activity"/>
    <property type="evidence" value="ECO:0007669"/>
    <property type="project" value="UniProtKB-KW"/>
</dbReference>
<sequence>MSIQLKLDTISNKIRKKIAQELVIKPIEDKYNTDQQYIYPYDIIDENIYLPFYYSTNNLKLSKRPTRDLYKSINVNFSGTLRPSQKEVKKEALQLLNKTGTCVLALCTGFGKTILSIYLASKIGLKTLIIVKGLVLMKQWRNAIEKICLECSVQTLTSKSEIDDQADFYVINAINVPKFTHRQFENIGTVICDEIHRLCTQVLSKSYIYLTPRYLIGLSATPYRFDGMDVLIDLYFGPARILRKLYRPHTVYRVNTEFKPKYETTRNGKPNWNSVLGSQANSETRNKLIVDIVKFFPQRSFLILCKRVKQVKYLKKCLEDEKEDVTVLVENKSDFNVESRVLIGIIQKCGEGFDHPKLDTLLLAADAEQYYIQYLGRCFRTPEVQPVIFDLVDDFGLLKKHYNSRRQVYKDAGGTIKNFFRSFPKFPQIKN</sequence>
<dbReference type="CDD" id="cd18785">
    <property type="entry name" value="SF2_C"/>
    <property type="match status" value="1"/>
</dbReference>
<dbReference type="Pfam" id="PF04851">
    <property type="entry name" value="ResIII"/>
    <property type="match status" value="1"/>
</dbReference>
<dbReference type="EMBL" id="MK500323">
    <property type="protein sequence ID" value="QBK85389.1"/>
    <property type="molecule type" value="Genomic_DNA"/>
</dbReference>
<keyword evidence="2" id="KW-0378">Hydrolase</keyword>
<evidence type="ECO:0000256" key="4">
    <source>
        <dbReference type="ARBA" id="ARBA00022840"/>
    </source>
</evidence>
<reference evidence="6" key="1">
    <citation type="journal article" date="2019" name="MBio">
        <title>Virus Genomes from Deep Sea Sediments Expand the Ocean Megavirome and Support Independent Origins of Viral Gigantism.</title>
        <authorList>
            <person name="Backstrom D."/>
            <person name="Yutin N."/>
            <person name="Jorgensen S.L."/>
            <person name="Dharamshi J."/>
            <person name="Homa F."/>
            <person name="Zaremba-Niedwiedzka K."/>
            <person name="Spang A."/>
            <person name="Wolf Y.I."/>
            <person name="Koonin E.V."/>
            <person name="Ettema T.J."/>
        </authorList>
    </citation>
    <scope>NUCLEOTIDE SEQUENCE</scope>
</reference>
<proteinExistence type="predicted"/>
<feature type="domain" description="Helicase ATP-binding" evidence="5">
    <location>
        <begin position="93"/>
        <end position="240"/>
    </location>
</feature>
<evidence type="ECO:0000313" key="6">
    <source>
        <dbReference type="EMBL" id="QBK85389.1"/>
    </source>
</evidence>
<dbReference type="PANTHER" id="PTHR47396:SF1">
    <property type="entry name" value="ATP-DEPENDENT HELICASE IRC3-RELATED"/>
    <property type="match status" value="1"/>
</dbReference>
<accession>A0A481YQP2</accession>
<keyword evidence="1" id="KW-0547">Nucleotide-binding</keyword>
<dbReference type="InterPro" id="IPR014001">
    <property type="entry name" value="Helicase_ATP-bd"/>
</dbReference>
<evidence type="ECO:0000256" key="2">
    <source>
        <dbReference type="ARBA" id="ARBA00022801"/>
    </source>
</evidence>
<organism evidence="6">
    <name type="scientific">Iridovirus LCIVAC01</name>
    <dbReference type="NCBI Taxonomy" id="2506607"/>
    <lineage>
        <taxon>Viruses</taxon>
        <taxon>Varidnaviria</taxon>
        <taxon>Bamfordvirae</taxon>
        <taxon>Nucleocytoviricota</taxon>
        <taxon>Megaviricetes</taxon>
        <taxon>Pimascovirales</taxon>
        <taxon>Pimascovirales incertae sedis</taxon>
        <taxon>Iridoviridae</taxon>
    </lineage>
</organism>
<evidence type="ECO:0000256" key="1">
    <source>
        <dbReference type="ARBA" id="ARBA00022741"/>
    </source>
</evidence>
<dbReference type="InterPro" id="IPR050742">
    <property type="entry name" value="Helicase_Restrict-Modif_Enz"/>
</dbReference>
<dbReference type="InterPro" id="IPR006935">
    <property type="entry name" value="Helicase/UvrB_N"/>
</dbReference>
<dbReference type="PANTHER" id="PTHR47396">
    <property type="entry name" value="TYPE I RESTRICTION ENZYME ECOKI R PROTEIN"/>
    <property type="match status" value="1"/>
</dbReference>
<dbReference type="SMART" id="SM00487">
    <property type="entry name" value="DEXDc"/>
    <property type="match status" value="1"/>
</dbReference>
<dbReference type="Gene3D" id="3.40.50.300">
    <property type="entry name" value="P-loop containing nucleotide triphosphate hydrolases"/>
    <property type="match status" value="2"/>
</dbReference>
<dbReference type="SUPFAM" id="SSF52540">
    <property type="entry name" value="P-loop containing nucleoside triphosphate hydrolases"/>
    <property type="match status" value="2"/>
</dbReference>
<dbReference type="GO" id="GO:0005524">
    <property type="term" value="F:ATP binding"/>
    <property type="evidence" value="ECO:0007669"/>
    <property type="project" value="UniProtKB-KW"/>
</dbReference>
<dbReference type="PROSITE" id="PS51192">
    <property type="entry name" value="HELICASE_ATP_BIND_1"/>
    <property type="match status" value="1"/>
</dbReference>
<keyword evidence="4" id="KW-0067">ATP-binding</keyword>
<evidence type="ECO:0000256" key="3">
    <source>
        <dbReference type="ARBA" id="ARBA00022806"/>
    </source>
</evidence>
<protein>
    <submittedName>
        <fullName evidence="6">A18-like helicase</fullName>
    </submittedName>
</protein>
<dbReference type="GO" id="GO:0004386">
    <property type="term" value="F:helicase activity"/>
    <property type="evidence" value="ECO:0007669"/>
    <property type="project" value="UniProtKB-KW"/>
</dbReference>
<dbReference type="GO" id="GO:0003677">
    <property type="term" value="F:DNA binding"/>
    <property type="evidence" value="ECO:0007669"/>
    <property type="project" value="InterPro"/>
</dbReference>
<dbReference type="InterPro" id="IPR027417">
    <property type="entry name" value="P-loop_NTPase"/>
</dbReference>
<evidence type="ECO:0000259" key="5">
    <source>
        <dbReference type="PROSITE" id="PS51192"/>
    </source>
</evidence>
<keyword evidence="3 6" id="KW-0347">Helicase</keyword>
<gene>
    <name evidence="6" type="ORF">LCIVAC01_01980</name>
</gene>
<name>A0A481YQP2_9VIRU</name>